<dbReference type="AlphaFoldDB" id="A0A5M9J9P5"/>
<gene>
    <name evidence="1" type="ORF">EYC84_012012</name>
</gene>
<evidence type="ECO:0000313" key="1">
    <source>
        <dbReference type="EMBL" id="KAA8564015.1"/>
    </source>
</evidence>
<dbReference type="EMBL" id="VICG01000016">
    <property type="protein sequence ID" value="KAA8564015.1"/>
    <property type="molecule type" value="Genomic_DNA"/>
</dbReference>
<comment type="caution">
    <text evidence="1">The sequence shown here is derived from an EMBL/GenBank/DDBJ whole genome shotgun (WGS) entry which is preliminary data.</text>
</comment>
<sequence>MNSFTISTLPFNFSLIYLPNLPTYDYTIVSLSRLVPQSSPIPMHACIHPSYKNAKKDSFPPLVHVNLGFLSHFSVHSSTLLCPFSRSVSFLLQYANLVRFWILKS</sequence>
<organism evidence="1 2">
    <name type="scientific">Monilinia fructicola</name>
    <name type="common">Brown rot fungus</name>
    <name type="synonym">Ciboria fructicola</name>
    <dbReference type="NCBI Taxonomy" id="38448"/>
    <lineage>
        <taxon>Eukaryota</taxon>
        <taxon>Fungi</taxon>
        <taxon>Dikarya</taxon>
        <taxon>Ascomycota</taxon>
        <taxon>Pezizomycotina</taxon>
        <taxon>Leotiomycetes</taxon>
        <taxon>Helotiales</taxon>
        <taxon>Sclerotiniaceae</taxon>
        <taxon>Monilinia</taxon>
    </lineage>
</organism>
<name>A0A5M9J9P5_MONFR</name>
<proteinExistence type="predicted"/>
<protein>
    <submittedName>
        <fullName evidence="1">Uncharacterized protein</fullName>
    </submittedName>
</protein>
<dbReference type="Proteomes" id="UP000322873">
    <property type="component" value="Unassembled WGS sequence"/>
</dbReference>
<keyword evidence="2" id="KW-1185">Reference proteome</keyword>
<reference evidence="1 2" key="1">
    <citation type="submission" date="2019-06" db="EMBL/GenBank/DDBJ databases">
        <title>Genome Sequence of the Brown Rot Fungal Pathogen Monilinia fructicola.</title>
        <authorList>
            <person name="De Miccolis Angelini R.M."/>
            <person name="Landi L."/>
            <person name="Abate D."/>
            <person name="Pollastro S."/>
            <person name="Romanazzi G."/>
            <person name="Faretra F."/>
        </authorList>
    </citation>
    <scope>NUCLEOTIDE SEQUENCE [LARGE SCALE GENOMIC DNA]</scope>
    <source>
        <strain evidence="1 2">Mfrc123</strain>
    </source>
</reference>
<evidence type="ECO:0000313" key="2">
    <source>
        <dbReference type="Proteomes" id="UP000322873"/>
    </source>
</evidence>
<accession>A0A5M9J9P5</accession>